<dbReference type="GO" id="GO:0008240">
    <property type="term" value="F:tripeptidyl-peptidase activity"/>
    <property type="evidence" value="ECO:0007669"/>
    <property type="project" value="TreeGrafter"/>
</dbReference>
<dbReference type="GO" id="GO:0006508">
    <property type="term" value="P:proteolysis"/>
    <property type="evidence" value="ECO:0007669"/>
    <property type="project" value="InterPro"/>
</dbReference>
<evidence type="ECO:0000313" key="4">
    <source>
        <dbReference type="Proteomes" id="UP000053127"/>
    </source>
</evidence>
<dbReference type="PANTHER" id="PTHR14218:SF15">
    <property type="entry name" value="TRIPEPTIDYL-PEPTIDASE 1"/>
    <property type="match status" value="1"/>
</dbReference>
<feature type="domain" description="Peptidase S53" evidence="2">
    <location>
        <begin position="1"/>
        <end position="383"/>
    </location>
</feature>
<dbReference type="Gene3D" id="3.40.50.200">
    <property type="entry name" value="Peptidase S8/S53 domain"/>
    <property type="match status" value="1"/>
</dbReference>
<reference evidence="3 4" key="1">
    <citation type="submission" date="2015-10" db="EMBL/GenBank/DDBJ databases">
        <title>Draft genome sequence of Streptomyces yokosukanensis DSM 40224, type strain for the species Streptomyces yokosukanensis.</title>
        <authorList>
            <person name="Ruckert C."/>
            <person name="Winkler A."/>
            <person name="Kalinowski J."/>
            <person name="Kampfer P."/>
            <person name="Glaeser S."/>
        </authorList>
    </citation>
    <scope>NUCLEOTIDE SEQUENCE [LARGE SCALE GENOMIC DNA]</scope>
    <source>
        <strain evidence="3 4">DSM 40224</strain>
    </source>
</reference>
<dbReference type="InterPro" id="IPR050819">
    <property type="entry name" value="Tripeptidyl-peptidase_I"/>
</dbReference>
<dbReference type="SUPFAM" id="SSF52743">
    <property type="entry name" value="Subtilisin-like"/>
    <property type="match status" value="1"/>
</dbReference>
<sequence length="394" mass="42028">MGAYGSATAEQDANSYATLTGDQPFQSGQYRERVSPSDWNVTKACAPPTSWAGEQALDVDMAHGYAPDADILYAGANSCLDADLMDAESYVIDHRAADVISNSWAEVIHTSRPHLTPAVIKAWNLLFRQAAAEGIGVYFAAGDCGDQSPGAASGGFNCDPNTTQPQADFPSGSPWVTSVGATTLATTKDGGYAWETSMGDDLSILSPQDTAWEPIPGLFAFGSGGGPSDFSRPWYQRDTVPESFAHDHRVTPDISMEGDGALPVLIGRTDSGRFETVGYGGTSAATPAFAALQADAEQLSGHTLGFANPLLYMLRSAGVFHDIRDLSRPTAVIRDMGPNAGTYRFLLYTLGHDYGLKATKGYDMSTGLGSPAPAYLEWFRRHSGRPRRAPRPPR</sequence>
<dbReference type="PANTHER" id="PTHR14218">
    <property type="entry name" value="PROTEASE S8 TRIPEPTIDYL PEPTIDASE I CLN2"/>
    <property type="match status" value="1"/>
</dbReference>
<keyword evidence="4" id="KW-1185">Reference proteome</keyword>
<dbReference type="EMBL" id="LMWN01000018">
    <property type="protein sequence ID" value="KUN06284.1"/>
    <property type="molecule type" value="Genomic_DNA"/>
</dbReference>
<dbReference type="PROSITE" id="PS51695">
    <property type="entry name" value="SEDOLISIN"/>
    <property type="match status" value="1"/>
</dbReference>
<dbReference type="STRING" id="67386.AQI95_15470"/>
<evidence type="ECO:0000256" key="1">
    <source>
        <dbReference type="SAM" id="MobiDB-lite"/>
    </source>
</evidence>
<dbReference type="InterPro" id="IPR030400">
    <property type="entry name" value="Sedolisin_dom"/>
</dbReference>
<dbReference type="AlphaFoldDB" id="A0A117Q320"/>
<dbReference type="InterPro" id="IPR000209">
    <property type="entry name" value="Peptidase_S8/S53_dom"/>
</dbReference>
<dbReference type="InterPro" id="IPR036852">
    <property type="entry name" value="Peptidase_S8/S53_dom_sf"/>
</dbReference>
<feature type="region of interest" description="Disordered" evidence="1">
    <location>
        <begin position="15"/>
        <end position="34"/>
    </location>
</feature>
<evidence type="ECO:0000259" key="2">
    <source>
        <dbReference type="PROSITE" id="PS51695"/>
    </source>
</evidence>
<accession>A0A117Q320</accession>
<dbReference type="Pfam" id="PF00082">
    <property type="entry name" value="Peptidase_S8"/>
    <property type="match status" value="1"/>
</dbReference>
<evidence type="ECO:0000313" key="3">
    <source>
        <dbReference type="EMBL" id="KUN06284.1"/>
    </source>
</evidence>
<organism evidence="3 4">
    <name type="scientific">Streptomyces yokosukanensis</name>
    <dbReference type="NCBI Taxonomy" id="67386"/>
    <lineage>
        <taxon>Bacteria</taxon>
        <taxon>Bacillati</taxon>
        <taxon>Actinomycetota</taxon>
        <taxon>Actinomycetes</taxon>
        <taxon>Kitasatosporales</taxon>
        <taxon>Streptomycetaceae</taxon>
        <taxon>Streptomyces</taxon>
    </lineage>
</organism>
<gene>
    <name evidence="3" type="ORF">AQI95_15470</name>
</gene>
<feature type="compositionally biased region" description="Polar residues" evidence="1">
    <location>
        <begin position="15"/>
        <end position="29"/>
    </location>
</feature>
<protein>
    <recommendedName>
        <fullName evidence="2">Peptidase S53 domain-containing protein</fullName>
    </recommendedName>
</protein>
<comment type="caution">
    <text evidence="3">The sequence shown here is derived from an EMBL/GenBank/DDBJ whole genome shotgun (WGS) entry which is preliminary data.</text>
</comment>
<dbReference type="CDD" id="cd04056">
    <property type="entry name" value="Peptidases_S53"/>
    <property type="match status" value="1"/>
</dbReference>
<dbReference type="Proteomes" id="UP000053127">
    <property type="component" value="Unassembled WGS sequence"/>
</dbReference>
<dbReference type="GO" id="GO:0004252">
    <property type="term" value="F:serine-type endopeptidase activity"/>
    <property type="evidence" value="ECO:0007669"/>
    <property type="project" value="InterPro"/>
</dbReference>
<proteinExistence type="predicted"/>
<name>A0A117Q320_9ACTN</name>